<keyword evidence="1" id="KW-0732">Signal</keyword>
<feature type="signal peptide" evidence="1">
    <location>
        <begin position="1"/>
        <end position="25"/>
    </location>
</feature>
<keyword evidence="3" id="KW-1185">Reference proteome</keyword>
<gene>
    <name evidence="2" type="ORF">AVEN_219902_1</name>
</gene>
<evidence type="ECO:0000313" key="3">
    <source>
        <dbReference type="Proteomes" id="UP000499080"/>
    </source>
</evidence>
<comment type="caution">
    <text evidence="2">The sequence shown here is derived from an EMBL/GenBank/DDBJ whole genome shotgun (WGS) entry which is preliminary data.</text>
</comment>
<dbReference type="EMBL" id="BGPR01047345">
    <property type="protein sequence ID" value="GBO24369.1"/>
    <property type="molecule type" value="Genomic_DNA"/>
</dbReference>
<protein>
    <recommendedName>
        <fullName evidence="4">Secreted protein</fullName>
    </recommendedName>
</protein>
<feature type="chain" id="PRO_5021251457" description="Secreted protein" evidence="1">
    <location>
        <begin position="26"/>
        <end position="83"/>
    </location>
</feature>
<name>A0A4Y2VGF1_ARAVE</name>
<proteinExistence type="predicted"/>
<sequence>MEVAVPSSLFLRFLALLLGFDSKDGRNHFVAYATNCSRDLKPQIAPSKPSTELVLPQIFYFHIAGNKLRTDTRCNVGDCLVSS</sequence>
<reference evidence="2 3" key="1">
    <citation type="journal article" date="2019" name="Sci. Rep.">
        <title>Orb-weaving spider Araneus ventricosus genome elucidates the spidroin gene catalogue.</title>
        <authorList>
            <person name="Kono N."/>
            <person name="Nakamura H."/>
            <person name="Ohtoshi R."/>
            <person name="Moran D.A.P."/>
            <person name="Shinohara A."/>
            <person name="Yoshida Y."/>
            <person name="Fujiwara M."/>
            <person name="Mori M."/>
            <person name="Tomita M."/>
            <person name="Arakawa K."/>
        </authorList>
    </citation>
    <scope>NUCLEOTIDE SEQUENCE [LARGE SCALE GENOMIC DNA]</scope>
</reference>
<evidence type="ECO:0000256" key="1">
    <source>
        <dbReference type="SAM" id="SignalP"/>
    </source>
</evidence>
<dbReference type="Proteomes" id="UP000499080">
    <property type="component" value="Unassembled WGS sequence"/>
</dbReference>
<dbReference type="AlphaFoldDB" id="A0A4Y2VGF1"/>
<evidence type="ECO:0008006" key="4">
    <source>
        <dbReference type="Google" id="ProtNLM"/>
    </source>
</evidence>
<evidence type="ECO:0000313" key="2">
    <source>
        <dbReference type="EMBL" id="GBO24369.1"/>
    </source>
</evidence>
<accession>A0A4Y2VGF1</accession>
<organism evidence="2 3">
    <name type="scientific">Araneus ventricosus</name>
    <name type="common">Orbweaver spider</name>
    <name type="synonym">Epeira ventricosa</name>
    <dbReference type="NCBI Taxonomy" id="182803"/>
    <lineage>
        <taxon>Eukaryota</taxon>
        <taxon>Metazoa</taxon>
        <taxon>Ecdysozoa</taxon>
        <taxon>Arthropoda</taxon>
        <taxon>Chelicerata</taxon>
        <taxon>Arachnida</taxon>
        <taxon>Araneae</taxon>
        <taxon>Araneomorphae</taxon>
        <taxon>Entelegynae</taxon>
        <taxon>Araneoidea</taxon>
        <taxon>Araneidae</taxon>
        <taxon>Araneus</taxon>
    </lineage>
</organism>